<organism evidence="1 2">
    <name type="scientific">Mycolicibacterium rutilum</name>
    <name type="common">Mycobacterium rutilum</name>
    <dbReference type="NCBI Taxonomy" id="370526"/>
    <lineage>
        <taxon>Bacteria</taxon>
        <taxon>Bacillati</taxon>
        <taxon>Actinomycetota</taxon>
        <taxon>Actinomycetes</taxon>
        <taxon>Mycobacteriales</taxon>
        <taxon>Mycobacteriaceae</taxon>
        <taxon>Mycolicibacterium</taxon>
    </lineage>
</organism>
<accession>A0A1H6IGR6</accession>
<dbReference type="Proteomes" id="UP000182915">
    <property type="component" value="Chromosome I"/>
</dbReference>
<gene>
    <name evidence="1" type="ORF">SAMN04489835_0256</name>
</gene>
<reference evidence="2" key="1">
    <citation type="submission" date="2016-10" db="EMBL/GenBank/DDBJ databases">
        <authorList>
            <person name="Varghese N."/>
            <person name="Submissions S."/>
        </authorList>
    </citation>
    <scope>NUCLEOTIDE SEQUENCE [LARGE SCALE GENOMIC DNA]</scope>
    <source>
        <strain evidence="2">DSM 45405</strain>
    </source>
</reference>
<evidence type="ECO:0000313" key="2">
    <source>
        <dbReference type="Proteomes" id="UP000182915"/>
    </source>
</evidence>
<dbReference type="EMBL" id="LT629971">
    <property type="protein sequence ID" value="SEH47690.1"/>
    <property type="molecule type" value="Genomic_DNA"/>
</dbReference>
<keyword evidence="2" id="KW-1185">Reference proteome</keyword>
<protein>
    <submittedName>
        <fullName evidence="1">Uncharacterized protein</fullName>
    </submittedName>
</protein>
<sequence>MSYPYDSQASEEAELFKIKSEAADSVAAAVEDTRRCLGPPGVRGHKIKYDPPKWGALLPASLTNCDLGFP</sequence>
<evidence type="ECO:0000313" key="1">
    <source>
        <dbReference type="EMBL" id="SEH47690.1"/>
    </source>
</evidence>
<proteinExistence type="predicted"/>
<name>A0A1H6IGR6_MYCRU</name>
<dbReference type="AlphaFoldDB" id="A0A1H6IGR6"/>